<protein>
    <recommendedName>
        <fullName evidence="3">Mariner Mos1 transposase</fullName>
    </recommendedName>
</protein>
<organism evidence="1 2">
    <name type="scientific">Blattamonas nauphoetae</name>
    <dbReference type="NCBI Taxonomy" id="2049346"/>
    <lineage>
        <taxon>Eukaryota</taxon>
        <taxon>Metamonada</taxon>
        <taxon>Preaxostyla</taxon>
        <taxon>Oxymonadida</taxon>
        <taxon>Blattamonas</taxon>
    </lineage>
</organism>
<sequence length="115" mass="13198">MYYLFFGVDHVPVVEPQTANTRMTATYFRDRILVPMDWYLFAHPETLPSLIHYDNAAQDKAASITEDLEESGLSIIPHPPYSPDISPCDFAIFFSQKRTSFRGKRTQTVSKHSNL</sequence>
<dbReference type="Proteomes" id="UP001281761">
    <property type="component" value="Unassembled WGS sequence"/>
</dbReference>
<evidence type="ECO:0000313" key="2">
    <source>
        <dbReference type="Proteomes" id="UP001281761"/>
    </source>
</evidence>
<evidence type="ECO:0008006" key="3">
    <source>
        <dbReference type="Google" id="ProtNLM"/>
    </source>
</evidence>
<proteinExistence type="predicted"/>
<accession>A0ABQ9X270</accession>
<dbReference type="Gene3D" id="3.30.420.10">
    <property type="entry name" value="Ribonuclease H-like superfamily/Ribonuclease H"/>
    <property type="match status" value="1"/>
</dbReference>
<gene>
    <name evidence="1" type="ORF">BLNAU_19165</name>
</gene>
<dbReference type="EMBL" id="JARBJD010000244">
    <property type="protein sequence ID" value="KAK2945869.1"/>
    <property type="molecule type" value="Genomic_DNA"/>
</dbReference>
<keyword evidence="2" id="KW-1185">Reference proteome</keyword>
<dbReference type="InterPro" id="IPR036397">
    <property type="entry name" value="RNaseH_sf"/>
</dbReference>
<evidence type="ECO:0000313" key="1">
    <source>
        <dbReference type="EMBL" id="KAK2945869.1"/>
    </source>
</evidence>
<name>A0ABQ9X270_9EUKA</name>
<comment type="caution">
    <text evidence="1">The sequence shown here is derived from an EMBL/GenBank/DDBJ whole genome shotgun (WGS) entry which is preliminary data.</text>
</comment>
<reference evidence="1 2" key="1">
    <citation type="journal article" date="2022" name="bioRxiv">
        <title>Genomics of Preaxostyla Flagellates Illuminates Evolutionary Transitions and the Path Towards Mitochondrial Loss.</title>
        <authorList>
            <person name="Novak L.V.F."/>
            <person name="Treitli S.C."/>
            <person name="Pyrih J."/>
            <person name="Halakuc P."/>
            <person name="Pipaliya S.V."/>
            <person name="Vacek V."/>
            <person name="Brzon O."/>
            <person name="Soukal P."/>
            <person name="Eme L."/>
            <person name="Dacks J.B."/>
            <person name="Karnkowska A."/>
            <person name="Elias M."/>
            <person name="Hampl V."/>
        </authorList>
    </citation>
    <scope>NUCLEOTIDE SEQUENCE [LARGE SCALE GENOMIC DNA]</scope>
    <source>
        <strain evidence="1">NAU3</strain>
        <tissue evidence="1">Gut</tissue>
    </source>
</reference>